<gene>
    <name evidence="2" type="primary">ORF4843</name>
</gene>
<keyword evidence="1" id="KW-0812">Transmembrane</keyword>
<sequence length="75" mass="8041">PEVIVGKESANANVENVQGEMQHEHGHDDLLIAKHSIIGISLVTGFVFMLLVDQIGSNIQSHSAPVDAETTGHEQ</sequence>
<evidence type="ECO:0000313" key="2">
    <source>
        <dbReference type="EMBL" id="CEK48683.1"/>
    </source>
</evidence>
<feature type="transmembrane region" description="Helical" evidence="1">
    <location>
        <begin position="31"/>
        <end position="52"/>
    </location>
</feature>
<feature type="non-terminal residue" evidence="2">
    <location>
        <position position="75"/>
    </location>
</feature>
<accession>A0A0B6XXU6</accession>
<feature type="non-terminal residue" evidence="2">
    <location>
        <position position="1"/>
    </location>
</feature>
<protein>
    <submittedName>
        <fullName evidence="2">Uncharacterized protein</fullName>
    </submittedName>
</protein>
<keyword evidence="1" id="KW-1133">Transmembrane helix</keyword>
<reference evidence="2" key="1">
    <citation type="submission" date="2014-12" db="EMBL/GenBank/DDBJ databases">
        <title>Insight into the proteome of Arion vulgaris.</title>
        <authorList>
            <person name="Aradska J."/>
            <person name="Bulat T."/>
            <person name="Smidak R."/>
            <person name="Sarate P."/>
            <person name="Gangsoo J."/>
            <person name="Sialana F."/>
            <person name="Bilban M."/>
            <person name="Lubec G."/>
        </authorList>
    </citation>
    <scope>NUCLEOTIDE SEQUENCE</scope>
    <source>
        <tissue evidence="2">Skin</tissue>
    </source>
</reference>
<evidence type="ECO:0000256" key="1">
    <source>
        <dbReference type="SAM" id="Phobius"/>
    </source>
</evidence>
<dbReference type="EMBL" id="HACG01001818">
    <property type="protein sequence ID" value="CEK48683.1"/>
    <property type="molecule type" value="Transcribed_RNA"/>
</dbReference>
<dbReference type="AlphaFoldDB" id="A0A0B6XXU6"/>
<proteinExistence type="predicted"/>
<organism evidence="2">
    <name type="scientific">Arion vulgaris</name>
    <dbReference type="NCBI Taxonomy" id="1028688"/>
    <lineage>
        <taxon>Eukaryota</taxon>
        <taxon>Metazoa</taxon>
        <taxon>Spiralia</taxon>
        <taxon>Lophotrochozoa</taxon>
        <taxon>Mollusca</taxon>
        <taxon>Gastropoda</taxon>
        <taxon>Heterobranchia</taxon>
        <taxon>Euthyneura</taxon>
        <taxon>Panpulmonata</taxon>
        <taxon>Eupulmonata</taxon>
        <taxon>Stylommatophora</taxon>
        <taxon>Helicina</taxon>
        <taxon>Arionoidea</taxon>
        <taxon>Arionidae</taxon>
        <taxon>Arion</taxon>
    </lineage>
</organism>
<name>A0A0B6XXU6_9EUPU</name>
<keyword evidence="1" id="KW-0472">Membrane</keyword>